<evidence type="ECO:0000313" key="1">
    <source>
        <dbReference type="EMBL" id="MBX73436.1"/>
    </source>
</evidence>
<dbReference type="EMBL" id="GGEC01092952">
    <property type="protein sequence ID" value="MBX73436.1"/>
    <property type="molecule type" value="Transcribed_RNA"/>
</dbReference>
<protein>
    <submittedName>
        <fullName evidence="1">Uncharacterized protein</fullName>
    </submittedName>
</protein>
<name>A0A2P2R2E0_RHIMU</name>
<proteinExistence type="predicted"/>
<sequence>MDMEEYRVLSLWTNVCAVGSYHVAMKEAISNYKDSFWCFRDHVGVF</sequence>
<reference evidence="1" key="1">
    <citation type="submission" date="2018-02" db="EMBL/GenBank/DDBJ databases">
        <title>Rhizophora mucronata_Transcriptome.</title>
        <authorList>
            <person name="Meera S.P."/>
            <person name="Sreeshan A."/>
            <person name="Augustine A."/>
        </authorList>
    </citation>
    <scope>NUCLEOTIDE SEQUENCE</scope>
    <source>
        <tissue evidence="1">Leaf</tissue>
    </source>
</reference>
<organism evidence="1">
    <name type="scientific">Rhizophora mucronata</name>
    <name type="common">Asiatic mangrove</name>
    <dbReference type="NCBI Taxonomy" id="61149"/>
    <lineage>
        <taxon>Eukaryota</taxon>
        <taxon>Viridiplantae</taxon>
        <taxon>Streptophyta</taxon>
        <taxon>Embryophyta</taxon>
        <taxon>Tracheophyta</taxon>
        <taxon>Spermatophyta</taxon>
        <taxon>Magnoliopsida</taxon>
        <taxon>eudicotyledons</taxon>
        <taxon>Gunneridae</taxon>
        <taxon>Pentapetalae</taxon>
        <taxon>rosids</taxon>
        <taxon>fabids</taxon>
        <taxon>Malpighiales</taxon>
        <taxon>Rhizophoraceae</taxon>
        <taxon>Rhizophora</taxon>
    </lineage>
</organism>
<dbReference type="AlphaFoldDB" id="A0A2P2R2E0"/>
<accession>A0A2P2R2E0</accession>